<feature type="region of interest" description="Disordered" evidence="1">
    <location>
        <begin position="1"/>
        <end position="25"/>
    </location>
</feature>
<dbReference type="RefSeq" id="WP_088148923.1">
    <property type="nucleotide sequence ID" value="NZ_CADIKP010000007.1"/>
</dbReference>
<dbReference type="OrthoDB" id="8648956at2"/>
<dbReference type="NCBIfam" id="TIGR02511">
    <property type="entry name" value="type_III_tyeA"/>
    <property type="match status" value="1"/>
</dbReference>
<sequence>MNRIEAGLPSSSAFSSMTSQADVQHGQPQVGTMLGQAAVAVEGEFSLADSAEELSLHMAEKTEDKHHAERKMRGDAPMQTISTEAILAYLAETHDADAQEKLIELARHLLSGKADPRQAAGQAFGDVSQQYLALQYALRQGESEGASEEVLDALREALADLELESGPQIRAGMNTIGAASAYAGDARGVADFQRTYRDVVLGESSLAKTLALALERFGGQEVGRGLRQLIQALGLDLAAARPSTSPDRLQALMQDLYQLGTAVTVLEGCAELAEKMGREHGVAVASERLMQDLVNVSNEKWVSESRFSGLAGSHGVSAVEGRIAFLGGVRAVLKDLPVTVYADTDIRQSVLNAAQLALDAAIDEEYE</sequence>
<gene>
    <name evidence="4" type="primary">sctW</name>
    <name evidence="4" type="ORF">FOC81_24810</name>
</gene>
<dbReference type="Gene3D" id="1.20.1280.80">
    <property type="match status" value="1"/>
</dbReference>
<dbReference type="InterPro" id="IPR038347">
    <property type="entry name" value="TyeA_sf"/>
</dbReference>
<dbReference type="GO" id="GO:0030254">
    <property type="term" value="P:protein secretion by the type III secretion system"/>
    <property type="evidence" value="ECO:0007669"/>
    <property type="project" value="InterPro"/>
</dbReference>
<dbReference type="Gene3D" id="1.10.150.630">
    <property type="match status" value="1"/>
</dbReference>
<protein>
    <submittedName>
        <fullName evidence="4">Type III secretion system gatekeeper subunit SctW</fullName>
    </submittedName>
</protein>
<dbReference type="InterPro" id="IPR015144">
    <property type="entry name" value="T3SS_TyeA"/>
</dbReference>
<reference evidence="4 5" key="1">
    <citation type="submission" date="2020-05" db="EMBL/GenBank/DDBJ databases">
        <title>FDA dAtabase for Regulatory Grade micrObial Sequences (FDA-ARGOS): Supporting development and validation of Infectious Disease Dx tests.</title>
        <authorList>
            <person name="Sproer C."/>
            <person name="Gronow S."/>
            <person name="Severitt S."/>
            <person name="Schroder I."/>
            <person name="Tallon L."/>
            <person name="Sadzewicz L."/>
            <person name="Zhao X."/>
            <person name="Vavikolanu K."/>
            <person name="Mehta A."/>
            <person name="Aluvathingal J."/>
            <person name="Nadendla S."/>
            <person name="Myers T."/>
            <person name="Yan Y."/>
            <person name="Sichtig H."/>
        </authorList>
    </citation>
    <scope>NUCLEOTIDE SEQUENCE [LARGE SCALE GENOMIC DNA]</scope>
    <source>
        <strain evidence="4 5">FDAARGOS_787</strain>
    </source>
</reference>
<dbReference type="GO" id="GO:0050709">
    <property type="term" value="P:negative regulation of protein secretion"/>
    <property type="evidence" value="ECO:0007669"/>
    <property type="project" value="InterPro"/>
</dbReference>
<evidence type="ECO:0000259" key="2">
    <source>
        <dbReference type="Pfam" id="PF07201"/>
    </source>
</evidence>
<proteinExistence type="predicted"/>
<dbReference type="Proteomes" id="UP000509782">
    <property type="component" value="Chromosome"/>
</dbReference>
<evidence type="ECO:0000313" key="5">
    <source>
        <dbReference type="Proteomes" id="UP000509782"/>
    </source>
</evidence>
<dbReference type="NCBIfam" id="TIGR02568">
    <property type="entry name" value="LcrE"/>
    <property type="match status" value="1"/>
</dbReference>
<feature type="domain" description="Hypersensitivity response secretion-like HrpJ" evidence="2">
    <location>
        <begin position="80"/>
        <end position="217"/>
    </location>
</feature>
<feature type="domain" description="Type III secretion system effector delivery regulator TyeA" evidence="3">
    <location>
        <begin position="288"/>
        <end position="366"/>
    </location>
</feature>
<dbReference type="InterPro" id="IPR013401">
    <property type="entry name" value="T3SS_LcrE"/>
</dbReference>
<evidence type="ECO:0000259" key="3">
    <source>
        <dbReference type="Pfam" id="PF09059"/>
    </source>
</evidence>
<dbReference type="Pfam" id="PF07201">
    <property type="entry name" value="HrpJ"/>
    <property type="match status" value="1"/>
</dbReference>
<dbReference type="GO" id="GO:0019867">
    <property type="term" value="C:outer membrane"/>
    <property type="evidence" value="ECO:0007669"/>
    <property type="project" value="InterPro"/>
</dbReference>
<name>A0A6N0JRJ4_ACHDE</name>
<evidence type="ECO:0000256" key="1">
    <source>
        <dbReference type="SAM" id="MobiDB-lite"/>
    </source>
</evidence>
<dbReference type="AlphaFoldDB" id="A0A6N0JRJ4"/>
<dbReference type="EMBL" id="CP054569">
    <property type="protein sequence ID" value="QKQ49745.1"/>
    <property type="molecule type" value="Genomic_DNA"/>
</dbReference>
<dbReference type="InterPro" id="IPR013351">
    <property type="entry name" value="T3SS_TyeA-rel"/>
</dbReference>
<dbReference type="Pfam" id="PF09059">
    <property type="entry name" value="TyeA"/>
    <property type="match status" value="1"/>
</dbReference>
<feature type="compositionally biased region" description="Low complexity" evidence="1">
    <location>
        <begin position="10"/>
        <end position="19"/>
    </location>
</feature>
<dbReference type="GO" id="GO:0009986">
    <property type="term" value="C:cell surface"/>
    <property type="evidence" value="ECO:0007669"/>
    <property type="project" value="InterPro"/>
</dbReference>
<evidence type="ECO:0000313" key="4">
    <source>
        <dbReference type="EMBL" id="QKQ49745.1"/>
    </source>
</evidence>
<dbReference type="SUPFAM" id="SSF140591">
    <property type="entry name" value="Type III secretion system domain"/>
    <property type="match status" value="2"/>
</dbReference>
<organism evidence="4 5">
    <name type="scientific">Achromobacter denitrificans</name>
    <name type="common">Alcaligenes denitrificans</name>
    <dbReference type="NCBI Taxonomy" id="32002"/>
    <lineage>
        <taxon>Bacteria</taxon>
        <taxon>Pseudomonadati</taxon>
        <taxon>Pseudomonadota</taxon>
        <taxon>Betaproteobacteria</taxon>
        <taxon>Burkholderiales</taxon>
        <taxon>Alcaligenaceae</taxon>
        <taxon>Achromobacter</taxon>
    </lineage>
</organism>
<dbReference type="InterPro" id="IPR010812">
    <property type="entry name" value="HrpJ-like"/>
</dbReference>
<accession>A0A6N0JRJ4</accession>